<evidence type="ECO:0000256" key="5">
    <source>
        <dbReference type="ARBA" id="ARBA00022989"/>
    </source>
</evidence>
<keyword evidence="3" id="KW-0812">Transmembrane</keyword>
<gene>
    <name evidence="10" type="ORF">ALAG00032_LOCUS395</name>
</gene>
<dbReference type="InterPro" id="IPR039175">
    <property type="entry name" value="TIM22"/>
</dbReference>
<organism evidence="10">
    <name type="scientific">Aureoumbra lagunensis</name>
    <dbReference type="NCBI Taxonomy" id="44058"/>
    <lineage>
        <taxon>Eukaryota</taxon>
        <taxon>Sar</taxon>
        <taxon>Stramenopiles</taxon>
        <taxon>Ochrophyta</taxon>
        <taxon>Pelagophyceae</taxon>
        <taxon>Pelagomonadales</taxon>
        <taxon>Aureoumbra</taxon>
    </lineage>
</organism>
<feature type="region of interest" description="Disordered" evidence="9">
    <location>
        <begin position="1"/>
        <end position="65"/>
    </location>
</feature>
<evidence type="ECO:0000256" key="1">
    <source>
        <dbReference type="ARBA" id="ARBA00004448"/>
    </source>
</evidence>
<comment type="function">
    <text evidence="8">Essential core component of the TIM22 complex, a complex that mediates the import and insertion of multi-pass transmembrane proteins into the mitochondrial inner membrane. In the TIM22 complex, it constitutes the voltage-activated and signal-gated channel. Forms a twin-pore translocase that uses the membrane potential as external driving force in 2 voltage-dependent steps.</text>
</comment>
<keyword evidence="4 8" id="KW-0999">Mitochondrion inner membrane</keyword>
<keyword evidence="8" id="KW-0813">Transport</keyword>
<dbReference type="Pfam" id="PF02466">
    <property type="entry name" value="Tim17"/>
    <property type="match status" value="1"/>
</dbReference>
<dbReference type="GO" id="GO:0030943">
    <property type="term" value="F:mitochondrion targeting sequence binding"/>
    <property type="evidence" value="ECO:0007669"/>
    <property type="project" value="TreeGrafter"/>
</dbReference>
<dbReference type="AlphaFoldDB" id="A0A7S3JN34"/>
<evidence type="ECO:0000256" key="9">
    <source>
        <dbReference type="SAM" id="MobiDB-lite"/>
    </source>
</evidence>
<evidence type="ECO:0000256" key="7">
    <source>
        <dbReference type="ARBA" id="ARBA00023136"/>
    </source>
</evidence>
<dbReference type="GO" id="GO:0008320">
    <property type="term" value="F:protein transmembrane transporter activity"/>
    <property type="evidence" value="ECO:0007669"/>
    <property type="project" value="UniProtKB-UniRule"/>
</dbReference>
<evidence type="ECO:0000256" key="6">
    <source>
        <dbReference type="ARBA" id="ARBA00023128"/>
    </source>
</evidence>
<comment type="subcellular location">
    <subcellularLocation>
        <location evidence="1 8">Mitochondrion inner membrane</location>
        <topology evidence="1 8">Multi-pass membrane protein</topology>
    </subcellularLocation>
</comment>
<evidence type="ECO:0000256" key="2">
    <source>
        <dbReference type="ARBA" id="ARBA00008444"/>
    </source>
</evidence>
<comment type="subunit">
    <text evidence="8">Component of the TIM22 complex.</text>
</comment>
<dbReference type="GO" id="GO:0045039">
    <property type="term" value="P:protein insertion into mitochondrial inner membrane"/>
    <property type="evidence" value="ECO:0007669"/>
    <property type="project" value="UniProtKB-UniRule"/>
</dbReference>
<accession>A0A7S3JN34</accession>
<protein>
    <recommendedName>
        <fullName evidence="8">Mitochondrial import inner membrane translocase subunit TIM22</fullName>
    </recommendedName>
</protein>
<dbReference type="PANTHER" id="PTHR14110:SF0">
    <property type="entry name" value="MITOCHONDRIAL IMPORT INNER MEMBRANE TRANSLOCASE SUBUNIT TIM22"/>
    <property type="match status" value="1"/>
</dbReference>
<keyword evidence="8" id="KW-0653">Protein transport</keyword>
<proteinExistence type="inferred from homology"/>
<comment type="similarity">
    <text evidence="2 8">Belongs to the Tim17/Tim22/Tim23 family.</text>
</comment>
<sequence>MSPENPDDEEAPTPDPYSSSETPDPYAIDQKSTMDFLEEPVRDWPGVQQPLPSPQKKDVSDTKKNPLENLNTVQLATVIGVKCGATAVVNGINGAIVGALIGGVMALGESTQVQWPDARTRARHIGIRIGSTGAQFASFLAAYTGIRCTCTLVRRKDDVVNSGIAAAIVSGVPAMRTGNPSFVFMTAFTSAALMMAIESMSSASRSSSSSSSGGGGSFVY</sequence>
<evidence type="ECO:0000256" key="3">
    <source>
        <dbReference type="ARBA" id="ARBA00022692"/>
    </source>
</evidence>
<keyword evidence="8" id="KW-0811">Translocation</keyword>
<name>A0A7S3JN34_9STRA</name>
<dbReference type="EMBL" id="HBIJ01000510">
    <property type="protein sequence ID" value="CAE0359666.1"/>
    <property type="molecule type" value="Transcribed_RNA"/>
</dbReference>
<feature type="compositionally biased region" description="Basic and acidic residues" evidence="9">
    <location>
        <begin position="55"/>
        <end position="65"/>
    </location>
</feature>
<dbReference type="PANTHER" id="PTHR14110">
    <property type="entry name" value="MITOCHONDRIAL IMPORT INNER MEMBRANE TRANSLOCASE SUBUNIT TIM22"/>
    <property type="match status" value="1"/>
</dbReference>
<keyword evidence="6 8" id="KW-0496">Mitochondrion</keyword>
<evidence type="ECO:0000313" key="10">
    <source>
        <dbReference type="EMBL" id="CAE0359666.1"/>
    </source>
</evidence>
<keyword evidence="5" id="KW-1133">Transmembrane helix</keyword>
<evidence type="ECO:0000256" key="8">
    <source>
        <dbReference type="RuleBase" id="RU367038"/>
    </source>
</evidence>
<dbReference type="GO" id="GO:0042721">
    <property type="term" value="C:TIM22 mitochondrial import inner membrane insertion complex"/>
    <property type="evidence" value="ECO:0007669"/>
    <property type="project" value="UniProtKB-UniRule"/>
</dbReference>
<keyword evidence="7" id="KW-0472">Membrane</keyword>
<feature type="compositionally biased region" description="Acidic residues" evidence="9">
    <location>
        <begin position="1"/>
        <end position="12"/>
    </location>
</feature>
<evidence type="ECO:0000256" key="4">
    <source>
        <dbReference type="ARBA" id="ARBA00022792"/>
    </source>
</evidence>
<reference evidence="10" key="1">
    <citation type="submission" date="2021-01" db="EMBL/GenBank/DDBJ databases">
        <authorList>
            <person name="Corre E."/>
            <person name="Pelletier E."/>
            <person name="Niang G."/>
            <person name="Scheremetjew M."/>
            <person name="Finn R."/>
            <person name="Kale V."/>
            <person name="Holt S."/>
            <person name="Cochrane G."/>
            <person name="Meng A."/>
            <person name="Brown T."/>
            <person name="Cohen L."/>
        </authorList>
    </citation>
    <scope>NUCLEOTIDE SEQUENCE</scope>
    <source>
        <strain evidence="10">CCMP1510</strain>
    </source>
</reference>